<evidence type="ECO:0000256" key="4">
    <source>
        <dbReference type="SAM" id="Phobius"/>
    </source>
</evidence>
<evidence type="ECO:0000313" key="8">
    <source>
        <dbReference type="Proteomes" id="UP000046395"/>
    </source>
</evidence>
<keyword evidence="8" id="KW-1185">Reference proteome</keyword>
<dbReference type="InterPro" id="IPR036056">
    <property type="entry name" value="Fibrinogen-like_C"/>
</dbReference>
<dbReference type="Gene3D" id="2.60.120.200">
    <property type="match status" value="3"/>
</dbReference>
<keyword evidence="4" id="KW-0472">Membrane</keyword>
<reference evidence="9" key="1">
    <citation type="submission" date="2019-12" db="UniProtKB">
        <authorList>
            <consortium name="WormBaseParasite"/>
        </authorList>
    </citation>
    <scope>IDENTIFICATION</scope>
</reference>
<dbReference type="SMART" id="SM00282">
    <property type="entry name" value="LamG"/>
    <property type="match status" value="2"/>
</dbReference>
<evidence type="ECO:0000313" key="9">
    <source>
        <dbReference type="WBParaSite" id="TMUE_1000004123.1"/>
    </source>
</evidence>
<dbReference type="InterPro" id="IPR000742">
    <property type="entry name" value="EGF"/>
</dbReference>
<dbReference type="PROSITE" id="PS50025">
    <property type="entry name" value="LAM_G_DOMAIN"/>
    <property type="match status" value="2"/>
</dbReference>
<dbReference type="PANTHER" id="PTHR15036">
    <property type="entry name" value="PIKACHURIN-LIKE PROTEIN"/>
    <property type="match status" value="1"/>
</dbReference>
<feature type="domain" description="EGF-like" evidence="6">
    <location>
        <begin position="820"/>
        <end position="859"/>
    </location>
</feature>
<dbReference type="Proteomes" id="UP000046395">
    <property type="component" value="Unassembled WGS sequence"/>
</dbReference>
<evidence type="ECO:0000259" key="6">
    <source>
        <dbReference type="PROSITE" id="PS50026"/>
    </source>
</evidence>
<feature type="domain" description="EGF-like" evidence="6">
    <location>
        <begin position="407"/>
        <end position="444"/>
    </location>
</feature>
<dbReference type="Gene3D" id="2.60.120.1000">
    <property type="match status" value="1"/>
</dbReference>
<dbReference type="CDD" id="cd00110">
    <property type="entry name" value="LamG"/>
    <property type="match status" value="1"/>
</dbReference>
<proteinExistence type="predicted"/>
<feature type="domain" description="EGF-like" evidence="6">
    <location>
        <begin position="178"/>
        <end position="216"/>
    </location>
</feature>
<keyword evidence="1 2" id="KW-1015">Disulfide bond</keyword>
<dbReference type="InterPro" id="IPR001791">
    <property type="entry name" value="Laminin_G"/>
</dbReference>
<dbReference type="PROSITE" id="PS50026">
    <property type="entry name" value="EGF_3"/>
    <property type="match status" value="3"/>
</dbReference>
<dbReference type="Gene3D" id="2.10.25.10">
    <property type="entry name" value="Laminin"/>
    <property type="match status" value="2"/>
</dbReference>
<evidence type="ECO:0000259" key="5">
    <source>
        <dbReference type="PROSITE" id="PS50025"/>
    </source>
</evidence>
<dbReference type="WBParaSite" id="TMUE_1000004123.1">
    <property type="protein sequence ID" value="TMUE_1000004123.1"/>
    <property type="gene ID" value="WBGene00292590"/>
</dbReference>
<evidence type="ECO:0000256" key="1">
    <source>
        <dbReference type="ARBA" id="ARBA00023157"/>
    </source>
</evidence>
<feature type="disulfide bond" evidence="2">
    <location>
        <begin position="828"/>
        <end position="845"/>
    </location>
</feature>
<feature type="domain" description="Laminin G" evidence="5">
    <location>
        <begin position="867"/>
        <end position="1075"/>
    </location>
</feature>
<dbReference type="GO" id="GO:0016020">
    <property type="term" value="C:membrane"/>
    <property type="evidence" value="ECO:0007669"/>
    <property type="project" value="UniProtKB-SubCell"/>
</dbReference>
<dbReference type="PROSITE" id="PS51406">
    <property type="entry name" value="FIBRINOGEN_C_2"/>
    <property type="match status" value="1"/>
</dbReference>
<keyword evidence="4" id="KW-1133">Transmembrane helix</keyword>
<dbReference type="Pfam" id="PF02210">
    <property type="entry name" value="Laminin_G_2"/>
    <property type="match status" value="2"/>
</dbReference>
<protein>
    <submittedName>
        <fullName evidence="9">EGF-like domain-containing protein</fullName>
    </submittedName>
</protein>
<evidence type="ECO:0000259" key="7">
    <source>
        <dbReference type="PROSITE" id="PS51406"/>
    </source>
</evidence>
<dbReference type="PROSITE" id="PS01186">
    <property type="entry name" value="EGF_2"/>
    <property type="match status" value="1"/>
</dbReference>
<feature type="disulfide bond" evidence="2">
    <location>
        <begin position="186"/>
        <end position="203"/>
    </location>
</feature>
<name>A0A5S6QAB0_TRIMR</name>
<feature type="domain" description="Fibrinogen C-terminal" evidence="7">
    <location>
        <begin position="443"/>
        <end position="498"/>
    </location>
</feature>
<keyword evidence="2" id="KW-0245">EGF-like domain</keyword>
<feature type="region of interest" description="Disordered" evidence="3">
    <location>
        <begin position="1434"/>
        <end position="1458"/>
    </location>
</feature>
<sequence>MSQQSYVTWSPLVWNCTGDVGYRVQLKTRSNMGSILTVDAADASTLRPVLRAHTYLKHKVLFLTITHSGHSNFAGLRHTSTDLSDGQSHYLTLSIQCWPLRLSLRVDDEDEQVLFLPGSLNALSPVQLKIRAGSDREVDRSHPSSATIGCFQVGTFQNAIPVQTEVQHRSSDAYTTCINQCFGHPCRHVQSNRCINFHNDLRCNCFGSGYDGSRCELDGKAVLFNGTQQLFYALSERNSQPSRIAIIATNNAVTADNFMVINWQNENSHGNQRLIISLINGTTAKINSGKKTLLCPLPTLPGTQNAFVLYIKFEYHARSVYVKTKLSSTRCQFWLGDPEDVLILKSVQVGMDSANNANFVGCIKEFYVDYTSVIAKVIDHYDEALRTKHPVTVGCPDDEDMMASKQRNLICDHLYCRHGTACEESENGLRCNCSGSGYTGHHCQFAALEKNCQSLYDLGERRSGVYQIDPDGSGPLDPVHVMCKMSDDVGNAWTMVSHNFPASTQVRSNLIKDTTFFIEYNQFSHAALRRLIRESTFCRQRISYVCNRAPLDFPKSTWFRSAAYVGNFSAIGQSKGMCPCGAQNSCAEKSPLCNCDANSPQNEQDVGYNYNQHSGIIAMTFMNENPSEGWANVTLGPLECTGPEIKDVVQFTGLGAILYIAPWKGKSMLLWFRTGASSNSVILEQKAQDGRYFMITIENGSKLQFQFDLTKKRDNGKKRIVELDVQGNDVPERWHRITVEHIDREIRFTCDRSQAFYLLQPSEYLDRYTFTMDMHVGRDEKNEFAPYFGCLMQLNLDGHDVDFEQSLMGSNVSGVKPGCQNFCLQSPCLNDGICYEDYAKMIYGCHCQNPWAHIGNHCETDINKDSDVAFLDVKEAYLTIRDLRQDALSSSIVFSFRTDQAEGLLLYAHDQFYNFIQIHLSEESKVVLTLNDLLRVKQCAVTAAAPRFNNLHWNQVAVIYGADGTRLCVDKLCCSIDGQRNLQSAYIFRFNDPESILTVIPPRAPVISDTIFKYNLLYVGGLPSMPSRSRTKRQAVYLTNIKKFVGCMRGFRIGSETIDLKNGGQIDGYSEWPPCLPKLNQPTSCNNGGYNVVNWRTAEVLDSCVCRRTSYTGPFCADDVGLHLDGGSYASFDMRRLEPSPASLQRLHVVVRFSFSSTEPLGARRAMLIAMVNQRGVGFNIRLSESFLSAEFRGYYKSVEEKMKGRFLDGLRHFVYVTFRQDYSVVQIGNQYEVFNIGLVDQLFSNLLWIGGSSDAELMKASDKYEGCISNVEIELRSEENIISTTPVLQPISENVYAFQFVSYNQSDPQFTACASFDPPMPVTTVKPLPVTMPEWSVELQTIRHSKPTTSTTVETTVAVSPEVAEAEDPSTGWNKLGVAFAITACLTVLLVLLSCLLLWMKKQKRTYHTNEKCTWNGKRFPEISHDTKLLSEISTSTSVPSQESSQRSGEQTICSERTNIRDPSISSDEAEAFGDTYDLAPLRMLHGPYDRSSLDFKYVDENAQRLSREYPPPIPLKAK</sequence>
<dbReference type="SUPFAM" id="SSF56496">
    <property type="entry name" value="Fibrinogen C-terminal domain-like"/>
    <property type="match status" value="1"/>
</dbReference>
<evidence type="ECO:0000256" key="3">
    <source>
        <dbReference type="SAM" id="MobiDB-lite"/>
    </source>
</evidence>
<keyword evidence="4" id="KW-0812">Transmembrane</keyword>
<dbReference type="SUPFAM" id="SSF49899">
    <property type="entry name" value="Concanavalin A-like lectins/glucanases"/>
    <property type="match status" value="3"/>
</dbReference>
<feature type="transmembrane region" description="Helical" evidence="4">
    <location>
        <begin position="1377"/>
        <end position="1400"/>
    </location>
</feature>
<dbReference type="InterPro" id="IPR002181">
    <property type="entry name" value="Fibrinogen_a/b/g_C_dom"/>
</dbReference>
<dbReference type="InterPro" id="IPR013320">
    <property type="entry name" value="ConA-like_dom_sf"/>
</dbReference>
<dbReference type="PANTHER" id="PTHR15036:SF94">
    <property type="entry name" value="INTESTINAL NEUREXIN-LIKE"/>
    <property type="match status" value="1"/>
</dbReference>
<organism evidence="8 9">
    <name type="scientific">Trichuris muris</name>
    <name type="common">Mouse whipworm</name>
    <dbReference type="NCBI Taxonomy" id="70415"/>
    <lineage>
        <taxon>Eukaryota</taxon>
        <taxon>Metazoa</taxon>
        <taxon>Ecdysozoa</taxon>
        <taxon>Nematoda</taxon>
        <taxon>Enoplea</taxon>
        <taxon>Dorylaimia</taxon>
        <taxon>Trichinellida</taxon>
        <taxon>Trichuridae</taxon>
        <taxon>Trichuris</taxon>
    </lineage>
</organism>
<dbReference type="STRING" id="70415.A0A5S6QAB0"/>
<evidence type="ECO:0000256" key="2">
    <source>
        <dbReference type="PROSITE-ProRule" id="PRU00076"/>
    </source>
</evidence>
<dbReference type="InterPro" id="IPR050372">
    <property type="entry name" value="Neurexin-related_CASP"/>
</dbReference>
<feature type="compositionally biased region" description="Low complexity" evidence="3">
    <location>
        <begin position="1435"/>
        <end position="1449"/>
    </location>
</feature>
<comment type="caution">
    <text evidence="2">Lacks conserved residue(s) required for the propagation of feature annotation.</text>
</comment>
<feature type="domain" description="Laminin G" evidence="5">
    <location>
        <begin position="647"/>
        <end position="819"/>
    </location>
</feature>
<dbReference type="SMART" id="SM00181">
    <property type="entry name" value="EGF"/>
    <property type="match status" value="3"/>
</dbReference>
<accession>A0A5S6QAB0</accession>